<dbReference type="EMBL" id="AFCT01001151">
    <property type="protein sequence ID" value="EHC87186.1"/>
    <property type="molecule type" value="Genomic_DNA"/>
</dbReference>
<gene>
    <name evidence="1" type="ORF">LTSERUB_3198</name>
</gene>
<protein>
    <submittedName>
        <fullName evidence="1">Uncharacterized protein</fullName>
    </submittedName>
</protein>
<evidence type="ECO:0000313" key="1">
    <source>
        <dbReference type="EMBL" id="EHC87186.1"/>
    </source>
</evidence>
<dbReference type="Proteomes" id="UP000004903">
    <property type="component" value="Unassembled WGS sequence"/>
</dbReference>
<organism evidence="1 2">
    <name type="scientific">Salmonella enterica subsp. enterica serovar Rubislaw str. A4-653</name>
    <dbReference type="NCBI Taxonomy" id="913081"/>
    <lineage>
        <taxon>Bacteria</taxon>
        <taxon>Pseudomonadati</taxon>
        <taxon>Pseudomonadota</taxon>
        <taxon>Gammaproteobacteria</taxon>
        <taxon>Enterobacterales</taxon>
        <taxon>Enterobacteriaceae</taxon>
        <taxon>Salmonella</taxon>
    </lineage>
</organism>
<comment type="caution">
    <text evidence="1">The sequence shown here is derived from an EMBL/GenBank/DDBJ whole genome shotgun (WGS) entry which is preliminary data.</text>
</comment>
<proteinExistence type="predicted"/>
<accession>G5QKI7</accession>
<evidence type="ECO:0000313" key="2">
    <source>
        <dbReference type="Proteomes" id="UP000004903"/>
    </source>
</evidence>
<dbReference type="AlphaFoldDB" id="G5QKI7"/>
<reference evidence="1 2" key="1">
    <citation type="journal article" date="2011" name="BMC Genomics">
        <title>Genome sequencing reveals diversification of virulence factor content and possible host adaptation in distinct subpopulations of Salmonella enterica.</title>
        <authorList>
            <person name="den Bakker H.C."/>
            <person name="Moreno Switt A.I."/>
            <person name="Govoni G."/>
            <person name="Cummings C.A."/>
            <person name="Ranieri M.L."/>
            <person name="Degoricija L."/>
            <person name="Hoelzer K."/>
            <person name="Rodriguez-Rivera L.D."/>
            <person name="Brown S."/>
            <person name="Bolchacova E."/>
            <person name="Furtado M.R."/>
            <person name="Wiedmann M."/>
        </authorList>
    </citation>
    <scope>NUCLEOTIDE SEQUENCE [LARGE SCALE GENOMIC DNA]</scope>
    <source>
        <strain evidence="1 2">A4-653</strain>
    </source>
</reference>
<dbReference type="PATRIC" id="fig|913081.3.peg.2493"/>
<name>G5QKI7_SALRU</name>
<sequence>MFLVVMPGIHGIHLPQLNPLLMMVPDIFQVQSLQQAQPQFVVL</sequence>